<evidence type="ECO:0000313" key="2">
    <source>
        <dbReference type="WBParaSite" id="ALUE_0000827801-mRNA-1"/>
    </source>
</evidence>
<sequence length="97" mass="11268">MASPENPNAFMNQQQRKQVERWRCSLILPILEWHGNLHVVVENSQECARISCLPLILSNIVSEDTSHCIRADHFTEKCNDSGPLSIHNRWDQTRNCR</sequence>
<protein>
    <submittedName>
        <fullName evidence="2">Uncharacterized protein</fullName>
    </submittedName>
</protein>
<organism evidence="1 2">
    <name type="scientific">Ascaris lumbricoides</name>
    <name type="common">Giant roundworm</name>
    <dbReference type="NCBI Taxonomy" id="6252"/>
    <lineage>
        <taxon>Eukaryota</taxon>
        <taxon>Metazoa</taxon>
        <taxon>Ecdysozoa</taxon>
        <taxon>Nematoda</taxon>
        <taxon>Chromadorea</taxon>
        <taxon>Rhabditida</taxon>
        <taxon>Spirurina</taxon>
        <taxon>Ascaridomorpha</taxon>
        <taxon>Ascaridoidea</taxon>
        <taxon>Ascarididae</taxon>
        <taxon>Ascaris</taxon>
    </lineage>
</organism>
<dbReference type="AlphaFoldDB" id="A0A0M3HXY3"/>
<name>A0A0M3HXY3_ASCLU</name>
<accession>A0A0M3HXY3</accession>
<reference evidence="2" key="1">
    <citation type="submission" date="2017-02" db="UniProtKB">
        <authorList>
            <consortium name="WormBaseParasite"/>
        </authorList>
    </citation>
    <scope>IDENTIFICATION</scope>
</reference>
<dbReference type="WBParaSite" id="ALUE_0000827801-mRNA-1">
    <property type="protein sequence ID" value="ALUE_0000827801-mRNA-1"/>
    <property type="gene ID" value="ALUE_0000827801"/>
</dbReference>
<dbReference type="Proteomes" id="UP000036681">
    <property type="component" value="Unplaced"/>
</dbReference>
<proteinExistence type="predicted"/>
<keyword evidence="1" id="KW-1185">Reference proteome</keyword>
<evidence type="ECO:0000313" key="1">
    <source>
        <dbReference type="Proteomes" id="UP000036681"/>
    </source>
</evidence>